<dbReference type="NCBIfam" id="TIGR00287">
    <property type="entry name" value="cas1"/>
    <property type="match status" value="1"/>
</dbReference>
<dbReference type="PANTHER" id="PTHR34353">
    <property type="entry name" value="CRISPR-ASSOCIATED ENDONUCLEASE CAS1 1"/>
    <property type="match status" value="1"/>
</dbReference>
<evidence type="ECO:0000313" key="11">
    <source>
        <dbReference type="EMBL" id="ASM77928.1"/>
    </source>
</evidence>
<comment type="cofactor">
    <cofactor evidence="10">
        <name>Mg(2+)</name>
        <dbReference type="ChEBI" id="CHEBI:18420"/>
    </cofactor>
    <cofactor evidence="10">
        <name>Mn(2+)</name>
        <dbReference type="ChEBI" id="CHEBI:29035"/>
    </cofactor>
</comment>
<reference evidence="11 12" key="1">
    <citation type="submission" date="2017-07" db="EMBL/GenBank/DDBJ databases">
        <title>Complete Genome Sequence of the cosmetic ferment Vitreoscilla filiformis (ATCC15551).</title>
        <authorList>
            <person name="Contreras S."/>
            <person name="Sagory-Zalkind P."/>
            <person name="Blanquart H."/>
            <person name="Iltis A."/>
            <person name="Morand S.C."/>
        </authorList>
    </citation>
    <scope>NUCLEOTIDE SEQUENCE [LARGE SCALE GENOMIC DNA]</scope>
    <source>
        <strain evidence="11 12">ATCC 15551</strain>
    </source>
</reference>
<evidence type="ECO:0000256" key="4">
    <source>
        <dbReference type="ARBA" id="ARBA00022801"/>
    </source>
</evidence>
<dbReference type="AlphaFoldDB" id="A0A221KFW6"/>
<sequence length="325" mass="35904">MDRSGMSLRCDAEAIAVYEGEERRGSVPLALLNRCVIRGADTQLDSGVLLKLAEAGVGTVLFSPRLGRRVAVVLGPQHRDAGLRLAQSQRVLNGPACADWARQVVVAKLGRQVRVLRGWLSRRPEARRRLSDAVARVEAIRRQALQGGDVASLRGLEGAAARVYFSGLAVVVAPGLGFEGRNRRPPRDPVNVGLSLGYTMLHLEAVGLAQAAGLDPLLGFYHRPSVGRESLACDLIEPLRPLVDDWVVGLFRERLLREAHFTVPEGGGACLMGKAGRRIFYDEWFKALPVWQRWLRLRCMILARQLRDEGELFFDDGFGDEVEPW</sequence>
<dbReference type="Pfam" id="PF01867">
    <property type="entry name" value="Cas_Cas1"/>
    <property type="match status" value="1"/>
</dbReference>
<dbReference type="PANTHER" id="PTHR34353:SF2">
    <property type="entry name" value="CRISPR-ASSOCIATED ENDONUCLEASE CAS1 1"/>
    <property type="match status" value="1"/>
</dbReference>
<dbReference type="HAMAP" id="MF_01470">
    <property type="entry name" value="Cas1"/>
    <property type="match status" value="1"/>
</dbReference>
<feature type="binding site" evidence="10">
    <location>
        <position position="222"/>
    </location>
    <ligand>
        <name>Mn(2+)</name>
        <dbReference type="ChEBI" id="CHEBI:29035"/>
    </ligand>
</feature>
<evidence type="ECO:0000256" key="6">
    <source>
        <dbReference type="ARBA" id="ARBA00023118"/>
    </source>
</evidence>
<dbReference type="InterPro" id="IPR042206">
    <property type="entry name" value="CRISPR-assoc_Cas1_C"/>
</dbReference>
<dbReference type="GO" id="GO:0046872">
    <property type="term" value="F:metal ion binding"/>
    <property type="evidence" value="ECO:0007669"/>
    <property type="project" value="UniProtKB-UniRule"/>
</dbReference>
<dbReference type="EMBL" id="CP022423">
    <property type="protein sequence ID" value="ASM77928.1"/>
    <property type="molecule type" value="Genomic_DNA"/>
</dbReference>
<feature type="binding site" evidence="10">
    <location>
        <position position="237"/>
    </location>
    <ligand>
        <name>Mn(2+)</name>
        <dbReference type="ChEBI" id="CHEBI:29035"/>
    </ligand>
</feature>
<keyword evidence="2 10" id="KW-0479">Metal-binding</keyword>
<dbReference type="GO" id="GO:0051607">
    <property type="term" value="P:defense response to virus"/>
    <property type="evidence" value="ECO:0007669"/>
    <property type="project" value="UniProtKB-UniRule"/>
</dbReference>
<dbReference type="GO" id="GO:0043571">
    <property type="term" value="P:maintenance of CRISPR repeat elements"/>
    <property type="evidence" value="ECO:0007669"/>
    <property type="project" value="UniProtKB-UniRule"/>
</dbReference>
<comment type="similarity">
    <text evidence="10">Belongs to the CRISPR-associated endonuclease Cas1 family.</text>
</comment>
<dbReference type="CDD" id="cd09634">
    <property type="entry name" value="Cas1_I-II-III"/>
    <property type="match status" value="1"/>
</dbReference>
<comment type="subunit">
    <text evidence="9 10">Homodimer, forms a heterotetramer with a Cas2 homodimer.</text>
</comment>
<evidence type="ECO:0000256" key="1">
    <source>
        <dbReference type="ARBA" id="ARBA00022722"/>
    </source>
</evidence>
<keyword evidence="6 10" id="KW-0051">Antiviral defense</keyword>
<accession>A0A221KFW6</accession>
<evidence type="ECO:0000256" key="10">
    <source>
        <dbReference type="HAMAP-Rule" id="MF_01470"/>
    </source>
</evidence>
<dbReference type="Proteomes" id="UP000199729">
    <property type="component" value="Chromosome"/>
</dbReference>
<dbReference type="InterPro" id="IPR002729">
    <property type="entry name" value="CRISPR-assoc_Cas1"/>
</dbReference>
<comment type="function">
    <text evidence="10">CRISPR (clustered regularly interspaced short palindromic repeat), is an adaptive immune system that provides protection against mobile genetic elements (viruses, transposable elements and conjugative plasmids). CRISPR clusters contain spacers, sequences complementary to antecedent mobile elements, and target invading nucleic acids. CRISPR clusters are transcribed and processed into CRISPR RNA (crRNA). Acts as a dsDNA endonuclease. Involved in the integration of spacer DNA into the CRISPR cassette.</text>
</comment>
<dbReference type="Gene3D" id="1.20.120.920">
    <property type="entry name" value="CRISPR-associated endonuclease Cas1, C-terminal domain"/>
    <property type="match status" value="1"/>
</dbReference>
<dbReference type="GO" id="GO:0004519">
    <property type="term" value="F:endonuclease activity"/>
    <property type="evidence" value="ECO:0007669"/>
    <property type="project" value="UniProtKB-UniRule"/>
</dbReference>
<dbReference type="KEGG" id="vff:VITFI_CDS2150"/>
<keyword evidence="8 10" id="KW-0464">Manganese</keyword>
<gene>
    <name evidence="10" type="primary">cas1</name>
    <name evidence="11" type="ORF">VITFI_CDS2150</name>
</gene>
<keyword evidence="7 10" id="KW-0238">DNA-binding</keyword>
<dbReference type="GO" id="GO:0016787">
    <property type="term" value="F:hydrolase activity"/>
    <property type="evidence" value="ECO:0007669"/>
    <property type="project" value="UniProtKB-KW"/>
</dbReference>
<keyword evidence="1 10" id="KW-0540">Nuclease</keyword>
<evidence type="ECO:0000256" key="5">
    <source>
        <dbReference type="ARBA" id="ARBA00022842"/>
    </source>
</evidence>
<evidence type="ECO:0000256" key="9">
    <source>
        <dbReference type="ARBA" id="ARBA00038592"/>
    </source>
</evidence>
<dbReference type="GO" id="GO:0003677">
    <property type="term" value="F:DNA binding"/>
    <property type="evidence" value="ECO:0007669"/>
    <property type="project" value="UniProtKB-KW"/>
</dbReference>
<protein>
    <recommendedName>
        <fullName evidence="10">CRISPR-associated endonuclease Cas1</fullName>
        <ecNumber evidence="10">3.1.-.-</ecNumber>
    </recommendedName>
</protein>
<evidence type="ECO:0000313" key="12">
    <source>
        <dbReference type="Proteomes" id="UP000199729"/>
    </source>
</evidence>
<name>A0A221KFW6_VITFI</name>
<keyword evidence="12" id="KW-1185">Reference proteome</keyword>
<organism evidence="11 12">
    <name type="scientific">Vitreoscilla filiformis</name>
    <dbReference type="NCBI Taxonomy" id="63"/>
    <lineage>
        <taxon>Bacteria</taxon>
        <taxon>Pseudomonadati</taxon>
        <taxon>Pseudomonadota</taxon>
        <taxon>Betaproteobacteria</taxon>
        <taxon>Neisseriales</taxon>
        <taxon>Neisseriaceae</taxon>
        <taxon>Vitreoscilla</taxon>
    </lineage>
</organism>
<keyword evidence="5 10" id="KW-0460">Magnesium</keyword>
<dbReference type="EC" id="3.1.-.-" evidence="10"/>
<evidence type="ECO:0000256" key="8">
    <source>
        <dbReference type="ARBA" id="ARBA00023211"/>
    </source>
</evidence>
<dbReference type="InterPro" id="IPR050646">
    <property type="entry name" value="Cas1"/>
</dbReference>
<evidence type="ECO:0000256" key="3">
    <source>
        <dbReference type="ARBA" id="ARBA00022759"/>
    </source>
</evidence>
<feature type="binding site" evidence="10">
    <location>
        <position position="157"/>
    </location>
    <ligand>
        <name>Mn(2+)</name>
        <dbReference type="ChEBI" id="CHEBI:29035"/>
    </ligand>
</feature>
<keyword evidence="4 10" id="KW-0378">Hydrolase</keyword>
<proteinExistence type="inferred from homology"/>
<evidence type="ECO:0000256" key="7">
    <source>
        <dbReference type="ARBA" id="ARBA00023125"/>
    </source>
</evidence>
<keyword evidence="3 10" id="KW-0255">Endonuclease</keyword>
<evidence type="ECO:0000256" key="2">
    <source>
        <dbReference type="ARBA" id="ARBA00022723"/>
    </source>
</evidence>